<dbReference type="SUPFAM" id="SSF52172">
    <property type="entry name" value="CheY-like"/>
    <property type="match status" value="1"/>
</dbReference>
<keyword evidence="1" id="KW-0902">Two-component regulatory system</keyword>
<organism evidence="5 6">
    <name type="scientific">Amborella trichopoda</name>
    <dbReference type="NCBI Taxonomy" id="13333"/>
    <lineage>
        <taxon>Eukaryota</taxon>
        <taxon>Viridiplantae</taxon>
        <taxon>Streptophyta</taxon>
        <taxon>Embryophyta</taxon>
        <taxon>Tracheophyta</taxon>
        <taxon>Spermatophyta</taxon>
        <taxon>Magnoliopsida</taxon>
        <taxon>Amborellales</taxon>
        <taxon>Amborellaceae</taxon>
        <taxon>Amborella</taxon>
    </lineage>
</organism>
<dbReference type="EMBL" id="KI394994">
    <property type="protein sequence ID" value="ERM99713.1"/>
    <property type="molecule type" value="Genomic_DNA"/>
</dbReference>
<name>W1NWM4_AMBTC</name>
<dbReference type="InterPro" id="IPR001789">
    <property type="entry name" value="Sig_transdc_resp-reg_receiver"/>
</dbReference>
<keyword evidence="6" id="KW-1185">Reference proteome</keyword>
<feature type="region of interest" description="Disordered" evidence="3">
    <location>
        <begin position="88"/>
        <end position="133"/>
    </location>
</feature>
<gene>
    <name evidence="5" type="ORF">AMTR_s00099p00091470</name>
</gene>
<feature type="modified residue" description="4-aspartylphosphate" evidence="2">
    <location>
        <position position="16"/>
    </location>
</feature>
<dbReference type="GO" id="GO:0000160">
    <property type="term" value="P:phosphorelay signal transduction system"/>
    <property type="evidence" value="ECO:0007669"/>
    <property type="project" value="UniProtKB-KW"/>
</dbReference>
<dbReference type="PROSITE" id="PS50110">
    <property type="entry name" value="RESPONSE_REGULATORY"/>
    <property type="match status" value="1"/>
</dbReference>
<dbReference type="AlphaFoldDB" id="W1NWM4"/>
<dbReference type="InterPro" id="IPR011006">
    <property type="entry name" value="CheY-like_superfamily"/>
</dbReference>
<evidence type="ECO:0000256" key="2">
    <source>
        <dbReference type="PROSITE-ProRule" id="PRU00169"/>
    </source>
</evidence>
<dbReference type="Gramene" id="ERM99713">
    <property type="protein sequence ID" value="ERM99713"/>
    <property type="gene ID" value="AMTR_s00099p00091470"/>
</dbReference>
<dbReference type="Pfam" id="PF00072">
    <property type="entry name" value="Response_reg"/>
    <property type="match status" value="1"/>
</dbReference>
<keyword evidence="2" id="KW-0597">Phosphoprotein</keyword>
<proteinExistence type="predicted"/>
<dbReference type="eggNOG" id="KOG1601">
    <property type="taxonomic scope" value="Eukaryota"/>
</dbReference>
<dbReference type="Proteomes" id="UP000017836">
    <property type="component" value="Unassembled WGS sequence"/>
</dbReference>
<protein>
    <recommendedName>
        <fullName evidence="4">Response regulatory domain-containing protein</fullName>
    </recommendedName>
</protein>
<dbReference type="STRING" id="13333.W1NWM4"/>
<dbReference type="PANTHER" id="PTHR43874">
    <property type="entry name" value="TWO-COMPONENT RESPONSE REGULATOR"/>
    <property type="match status" value="1"/>
</dbReference>
<dbReference type="HOGENOM" id="CLU_000445_69_5_1"/>
<evidence type="ECO:0000313" key="5">
    <source>
        <dbReference type="EMBL" id="ERM99713.1"/>
    </source>
</evidence>
<dbReference type="InterPro" id="IPR045279">
    <property type="entry name" value="ARR-like"/>
</dbReference>
<accession>W1NWM4</accession>
<sequence>MEMITQACKVDIILTDYCMPEMSGYDLLALVKGNKGMKDIPVVMMSSENVPQRIRSCLAIGAEEFILKPLRLGDVMKLRNYIRPLAPVPKTNSKRKVPSDRLPEKGSERQPHLTGVAEKGSERQPHLTGVAVA</sequence>
<evidence type="ECO:0000259" key="4">
    <source>
        <dbReference type="PROSITE" id="PS50110"/>
    </source>
</evidence>
<evidence type="ECO:0000256" key="1">
    <source>
        <dbReference type="ARBA" id="ARBA00023012"/>
    </source>
</evidence>
<feature type="compositionally biased region" description="Basic and acidic residues" evidence="3">
    <location>
        <begin position="97"/>
        <end position="111"/>
    </location>
</feature>
<dbReference type="GO" id="GO:0009736">
    <property type="term" value="P:cytokinin-activated signaling pathway"/>
    <property type="evidence" value="ECO:0007669"/>
    <property type="project" value="InterPro"/>
</dbReference>
<reference evidence="6" key="1">
    <citation type="journal article" date="2013" name="Science">
        <title>The Amborella genome and the evolution of flowering plants.</title>
        <authorList>
            <consortium name="Amborella Genome Project"/>
        </authorList>
    </citation>
    <scope>NUCLEOTIDE SEQUENCE [LARGE SCALE GENOMIC DNA]</scope>
</reference>
<feature type="domain" description="Response regulatory" evidence="4">
    <location>
        <begin position="1"/>
        <end position="83"/>
    </location>
</feature>
<dbReference type="Gene3D" id="3.40.50.2300">
    <property type="match status" value="1"/>
</dbReference>
<evidence type="ECO:0000256" key="3">
    <source>
        <dbReference type="SAM" id="MobiDB-lite"/>
    </source>
</evidence>
<evidence type="ECO:0000313" key="6">
    <source>
        <dbReference type="Proteomes" id="UP000017836"/>
    </source>
</evidence>
<dbReference type="PANTHER" id="PTHR43874:SF85">
    <property type="entry name" value="TWO-COMPONENT RESPONSE REGULATOR ORR2"/>
    <property type="match status" value="1"/>
</dbReference>
<dbReference type="OMA" id="MITQACK"/>